<feature type="compositionally biased region" description="Basic and acidic residues" evidence="1">
    <location>
        <begin position="116"/>
        <end position="126"/>
    </location>
</feature>
<name>A0A2G8TKG8_9BURK</name>
<evidence type="ECO:0000256" key="1">
    <source>
        <dbReference type="SAM" id="MobiDB-lite"/>
    </source>
</evidence>
<evidence type="ECO:0000313" key="2">
    <source>
        <dbReference type="EMBL" id="PIL46545.1"/>
    </source>
</evidence>
<protein>
    <recommendedName>
        <fullName evidence="4">DUF4124 domain-containing protein</fullName>
    </recommendedName>
</protein>
<dbReference type="EMBL" id="PDOC01000002">
    <property type="protein sequence ID" value="PIL46545.1"/>
    <property type="molecule type" value="Genomic_DNA"/>
</dbReference>
<dbReference type="Proteomes" id="UP000230390">
    <property type="component" value="Unassembled WGS sequence"/>
</dbReference>
<organism evidence="2 3">
    <name type="scientific">Massilia eurypsychrophila</name>
    <dbReference type="NCBI Taxonomy" id="1485217"/>
    <lineage>
        <taxon>Bacteria</taxon>
        <taxon>Pseudomonadati</taxon>
        <taxon>Pseudomonadota</taxon>
        <taxon>Betaproteobacteria</taxon>
        <taxon>Burkholderiales</taxon>
        <taxon>Oxalobacteraceae</taxon>
        <taxon>Telluria group</taxon>
        <taxon>Massilia</taxon>
    </lineage>
</organism>
<evidence type="ECO:0000313" key="3">
    <source>
        <dbReference type="Proteomes" id="UP000230390"/>
    </source>
</evidence>
<dbReference type="AlphaFoldDB" id="A0A2G8TKG8"/>
<comment type="caution">
    <text evidence="2">The sequence shown here is derived from an EMBL/GenBank/DDBJ whole genome shotgun (WGS) entry which is preliminary data.</text>
</comment>
<feature type="compositionally biased region" description="Low complexity" evidence="1">
    <location>
        <begin position="101"/>
        <end position="111"/>
    </location>
</feature>
<evidence type="ECO:0008006" key="4">
    <source>
        <dbReference type="Google" id="ProtNLM"/>
    </source>
</evidence>
<accession>A0A2G8TKG8</accession>
<keyword evidence="3" id="KW-1185">Reference proteome</keyword>
<proteinExistence type="predicted"/>
<sequence>MVSVAIVSAVVAAVAMAAIWSMRHERNLFAEGVAAVTGTAPARQAAAVIDAARQTVAGTPSGAMRKCVIDGKTVISNTDCLDTNKTSKTIRITDTRGFEAPKVPAKEAAAPTSDPAIDKIIEKQLR</sequence>
<gene>
    <name evidence="2" type="ORF">CR105_03500</name>
</gene>
<reference evidence="2 3" key="1">
    <citation type="submission" date="2017-10" db="EMBL/GenBank/DDBJ databases">
        <title>Massilia psychrophilum sp. nov., a novel purple-pigmented bacterium isolated from Tianshan glacier, Xinjiang Municipality, China.</title>
        <authorList>
            <person name="Wang H."/>
        </authorList>
    </citation>
    <scope>NUCLEOTIDE SEQUENCE [LARGE SCALE GENOMIC DNA]</scope>
    <source>
        <strain evidence="2 3">JCM 30074</strain>
    </source>
</reference>
<dbReference type="OrthoDB" id="8778598at2"/>
<feature type="region of interest" description="Disordered" evidence="1">
    <location>
        <begin position="101"/>
        <end position="126"/>
    </location>
</feature>